<dbReference type="InterPro" id="IPR012340">
    <property type="entry name" value="NA-bd_OB-fold"/>
</dbReference>
<dbReference type="CDD" id="cd02796">
    <property type="entry name" value="tRNA_bind_bactPheRS"/>
    <property type="match status" value="1"/>
</dbReference>
<keyword evidence="4 15" id="KW-0963">Cytoplasm</keyword>
<dbReference type="Pfam" id="PF03484">
    <property type="entry name" value="B5"/>
    <property type="match status" value="1"/>
</dbReference>
<evidence type="ECO:0000256" key="3">
    <source>
        <dbReference type="ARBA" id="ARBA00011209"/>
    </source>
</evidence>
<keyword evidence="10 15" id="KW-0460">Magnesium</keyword>
<dbReference type="EC" id="6.1.1.20" evidence="15"/>
<dbReference type="SMART" id="SM00896">
    <property type="entry name" value="FDX-ACB"/>
    <property type="match status" value="1"/>
</dbReference>
<dbReference type="Pfam" id="PF03483">
    <property type="entry name" value="B3_4"/>
    <property type="match status" value="1"/>
</dbReference>
<evidence type="ECO:0000256" key="4">
    <source>
        <dbReference type="ARBA" id="ARBA00022490"/>
    </source>
</evidence>
<dbReference type="InterPro" id="IPR045864">
    <property type="entry name" value="aa-tRNA-synth_II/BPL/LPL"/>
</dbReference>
<feature type="binding site" evidence="15">
    <location>
        <position position="454"/>
    </location>
    <ligand>
        <name>Mg(2+)</name>
        <dbReference type="ChEBI" id="CHEBI:18420"/>
        <note>shared with alpha subunit</note>
    </ligand>
</feature>
<evidence type="ECO:0000256" key="12">
    <source>
        <dbReference type="ARBA" id="ARBA00022917"/>
    </source>
</evidence>
<evidence type="ECO:0000313" key="21">
    <source>
        <dbReference type="Proteomes" id="UP000199371"/>
    </source>
</evidence>
<comment type="subunit">
    <text evidence="3 15">Tetramer of two alpha and two beta subunits.</text>
</comment>
<dbReference type="PANTHER" id="PTHR10947:SF0">
    <property type="entry name" value="PHENYLALANINE--TRNA LIGASE BETA SUBUNIT"/>
    <property type="match status" value="1"/>
</dbReference>
<evidence type="ECO:0000256" key="5">
    <source>
        <dbReference type="ARBA" id="ARBA00022555"/>
    </source>
</evidence>
<evidence type="ECO:0000256" key="7">
    <source>
        <dbReference type="ARBA" id="ARBA00022723"/>
    </source>
</evidence>
<dbReference type="PROSITE" id="PS51483">
    <property type="entry name" value="B5"/>
    <property type="match status" value="1"/>
</dbReference>
<dbReference type="SUPFAM" id="SSF54991">
    <property type="entry name" value="Anticodon-binding domain of PheRS"/>
    <property type="match status" value="1"/>
</dbReference>
<dbReference type="CDD" id="cd00769">
    <property type="entry name" value="PheRS_beta_core"/>
    <property type="match status" value="1"/>
</dbReference>
<dbReference type="SMART" id="SM00874">
    <property type="entry name" value="B5"/>
    <property type="match status" value="1"/>
</dbReference>
<comment type="subcellular location">
    <subcellularLocation>
        <location evidence="1 15">Cytoplasm</location>
    </subcellularLocation>
</comment>
<evidence type="ECO:0000259" key="18">
    <source>
        <dbReference type="PROSITE" id="PS51447"/>
    </source>
</evidence>
<dbReference type="NCBIfam" id="NF045760">
    <property type="entry name" value="YtpR"/>
    <property type="match status" value="1"/>
</dbReference>
<dbReference type="InterPro" id="IPR004532">
    <property type="entry name" value="Phe-tRNA-ligase_IIc_bsu_bact"/>
</dbReference>
<dbReference type="SMART" id="SM00873">
    <property type="entry name" value="B3_4"/>
    <property type="match status" value="1"/>
</dbReference>
<dbReference type="Pfam" id="PF01588">
    <property type="entry name" value="tRNA_bind"/>
    <property type="match status" value="1"/>
</dbReference>
<dbReference type="Gene3D" id="2.40.50.140">
    <property type="entry name" value="Nucleic acid-binding proteins"/>
    <property type="match status" value="1"/>
</dbReference>
<dbReference type="GO" id="GO:0009328">
    <property type="term" value="C:phenylalanine-tRNA ligase complex"/>
    <property type="evidence" value="ECO:0007669"/>
    <property type="project" value="TreeGrafter"/>
</dbReference>
<feature type="binding site" evidence="15">
    <location>
        <position position="460"/>
    </location>
    <ligand>
        <name>Mg(2+)</name>
        <dbReference type="ChEBI" id="CHEBI:18420"/>
        <note>shared with alpha subunit</note>
    </ligand>
</feature>
<dbReference type="FunFam" id="3.50.40.10:FF:000001">
    <property type="entry name" value="Phenylalanine--tRNA ligase beta subunit"/>
    <property type="match status" value="1"/>
</dbReference>
<dbReference type="GO" id="GO:0000287">
    <property type="term" value="F:magnesium ion binding"/>
    <property type="evidence" value="ECO:0007669"/>
    <property type="project" value="UniProtKB-UniRule"/>
</dbReference>
<dbReference type="PROSITE" id="PS51447">
    <property type="entry name" value="FDX_ACB"/>
    <property type="match status" value="1"/>
</dbReference>
<dbReference type="FunFam" id="2.40.50.140:FF:000045">
    <property type="entry name" value="Phenylalanine--tRNA ligase beta subunit"/>
    <property type="match status" value="1"/>
</dbReference>
<evidence type="ECO:0000256" key="6">
    <source>
        <dbReference type="ARBA" id="ARBA00022598"/>
    </source>
</evidence>
<accession>A0A1H6N7Y7</accession>
<dbReference type="InterPro" id="IPR033714">
    <property type="entry name" value="tRNA_bind_bactPheRS"/>
</dbReference>
<dbReference type="SUPFAM" id="SSF56037">
    <property type="entry name" value="PheT/TilS domain"/>
    <property type="match status" value="1"/>
</dbReference>
<evidence type="ECO:0000256" key="15">
    <source>
        <dbReference type="HAMAP-Rule" id="MF_00283"/>
    </source>
</evidence>
<dbReference type="NCBIfam" id="TIGR00472">
    <property type="entry name" value="pheT_bact"/>
    <property type="match status" value="1"/>
</dbReference>
<evidence type="ECO:0000256" key="1">
    <source>
        <dbReference type="ARBA" id="ARBA00004496"/>
    </source>
</evidence>
<dbReference type="GO" id="GO:0000049">
    <property type="term" value="F:tRNA binding"/>
    <property type="evidence" value="ECO:0007669"/>
    <property type="project" value="UniProtKB-UniRule"/>
</dbReference>
<dbReference type="FunFam" id="3.30.930.10:FF:000022">
    <property type="entry name" value="Phenylalanine--tRNA ligase beta subunit"/>
    <property type="match status" value="1"/>
</dbReference>
<dbReference type="InterPro" id="IPR002547">
    <property type="entry name" value="tRNA-bd_dom"/>
</dbReference>
<dbReference type="FunFam" id="3.30.70.380:FF:000001">
    <property type="entry name" value="Phenylalanine--tRNA ligase beta subunit"/>
    <property type="match status" value="1"/>
</dbReference>
<dbReference type="InterPro" id="IPR036690">
    <property type="entry name" value="Fdx_antiC-bd_sf"/>
</dbReference>
<dbReference type="RefSeq" id="WP_092796523.1">
    <property type="nucleotide sequence ID" value="NZ_FNXF01000020.1"/>
</dbReference>
<evidence type="ECO:0000256" key="16">
    <source>
        <dbReference type="PROSITE-ProRule" id="PRU00209"/>
    </source>
</evidence>
<evidence type="ECO:0000256" key="2">
    <source>
        <dbReference type="ARBA" id="ARBA00008653"/>
    </source>
</evidence>
<keyword evidence="8 15" id="KW-0547">Nucleotide-binding</keyword>
<dbReference type="AlphaFoldDB" id="A0A1H6N7Y7"/>
<dbReference type="Gene3D" id="3.30.70.380">
    <property type="entry name" value="Ferrodoxin-fold anticodon-binding domain"/>
    <property type="match status" value="1"/>
</dbReference>
<sequence>MKFSEAWLREWVNPAIDTNTLSEQLSMAGLEVDGIETVAGQFSGVVVGEVVECGQHPDADKLQVTKVNVGGNELLDIVCGAKNCRKGLKVAVATVGAVLPGDFTIKAAKLRGQPSNGMLCSLSELGMAEDSDGIIELPHDAPVGQNIRQYLQLDDHIIEVDLTPNRADCLGIKGLAREVGVLNKQAVCEPQITPVAAAISDKKGITLSAPDACPRYLGRIVRNVNVQAPSPLWLTEKLRRCGVRSIDAVVDITNFVLLELGHPMHAFDLANIDGDINVRLATEGEKLVLLDESEVTLKANTLLIADNSKALAMAGVFGGLHSGVTAQTKDVFLESAFFAPLAIAGKARQYGLHTDASHRYERGVDPQLQHAAMERATALLLQICGGEAGPVVEAVSEQHLPAVANISLTEAKLARILGISIAKAEVTAIFSRLGLNVNETADGWQVSVPGYRFDISIAEDLIEEVARVYGYNSIPNVAPQAALKMRSFNEAELNVQRLRTVLVDRGYQEAITYSFVDPKVQQQLFPQQTALVLPNPISADMSAMRLNLWPGLLQTVQYNQNRQQSRIRLFEYGLKFIPDATAEGGVRQEAVIGGVIVGSMHNEHWNMESRTADFYDVKGDVEALLAQTSATEQFRFVTAEHSALHPGQTAAIYRGDMLAGYVGALHPEAERKLGIKGKAYLFELNVAALGLRDIVQARELSKYPANRRDLALVVKSEVRFADIAATIKKVGGNQLVDLKLFDVYTGPGVAEGFKSLAIALTLQDIARTLEDKDIQQLVNQVVNALGEEFNATLRD</sequence>
<dbReference type="Gene3D" id="3.30.56.10">
    <property type="match status" value="2"/>
</dbReference>
<keyword evidence="11 16" id="KW-0694">RNA-binding</keyword>
<name>A0A1H6N7Y7_9GAMM</name>
<dbReference type="PROSITE" id="PS50886">
    <property type="entry name" value="TRBD"/>
    <property type="match status" value="1"/>
</dbReference>
<dbReference type="GO" id="GO:0004826">
    <property type="term" value="F:phenylalanine-tRNA ligase activity"/>
    <property type="evidence" value="ECO:0007669"/>
    <property type="project" value="UniProtKB-UniRule"/>
</dbReference>
<dbReference type="HAMAP" id="MF_00283">
    <property type="entry name" value="Phe_tRNA_synth_beta1"/>
    <property type="match status" value="1"/>
</dbReference>
<dbReference type="SUPFAM" id="SSF55681">
    <property type="entry name" value="Class II aaRS and biotin synthetases"/>
    <property type="match status" value="1"/>
</dbReference>
<keyword evidence="5 16" id="KW-0820">tRNA-binding</keyword>
<dbReference type="InterPro" id="IPR005146">
    <property type="entry name" value="B3/B4_tRNA-bd"/>
</dbReference>
<dbReference type="FunFam" id="3.30.56.10:FF:000002">
    <property type="entry name" value="Phenylalanine--tRNA ligase beta subunit"/>
    <property type="match status" value="1"/>
</dbReference>
<evidence type="ECO:0000313" key="20">
    <source>
        <dbReference type="EMBL" id="SEI10844.1"/>
    </source>
</evidence>
<evidence type="ECO:0000256" key="13">
    <source>
        <dbReference type="ARBA" id="ARBA00023146"/>
    </source>
</evidence>
<evidence type="ECO:0000256" key="14">
    <source>
        <dbReference type="ARBA" id="ARBA00049255"/>
    </source>
</evidence>
<dbReference type="InterPro" id="IPR041616">
    <property type="entry name" value="PheRS_beta_core"/>
</dbReference>
<protein>
    <recommendedName>
        <fullName evidence="15">Phenylalanine--tRNA ligase beta subunit</fullName>
        <ecNumber evidence="15">6.1.1.20</ecNumber>
    </recommendedName>
    <alternativeName>
        <fullName evidence="15">Phenylalanyl-tRNA synthetase beta subunit</fullName>
        <shortName evidence="15">PheRS</shortName>
    </alternativeName>
</protein>
<dbReference type="Pfam" id="PF17759">
    <property type="entry name" value="tRNA_synthFbeta"/>
    <property type="match status" value="1"/>
</dbReference>
<dbReference type="OrthoDB" id="9805455at2"/>
<dbReference type="InterPro" id="IPR005121">
    <property type="entry name" value="Fdx_antiC-bd"/>
</dbReference>
<evidence type="ECO:0000259" key="19">
    <source>
        <dbReference type="PROSITE" id="PS51483"/>
    </source>
</evidence>
<comment type="cofactor">
    <cofactor evidence="15">
        <name>Mg(2+)</name>
        <dbReference type="ChEBI" id="CHEBI:18420"/>
    </cofactor>
    <text evidence="15">Binds 2 magnesium ions per tetramer.</text>
</comment>
<feature type="binding site" evidence="15">
    <location>
        <position position="463"/>
    </location>
    <ligand>
        <name>Mg(2+)</name>
        <dbReference type="ChEBI" id="CHEBI:18420"/>
        <note>shared with alpha subunit</note>
    </ligand>
</feature>
<dbReference type="InterPro" id="IPR020825">
    <property type="entry name" value="Phe-tRNA_synthase-like_B3/B4"/>
</dbReference>
<dbReference type="Proteomes" id="UP000199371">
    <property type="component" value="Unassembled WGS sequence"/>
</dbReference>
<dbReference type="Pfam" id="PF03147">
    <property type="entry name" value="FDX-ACB"/>
    <property type="match status" value="1"/>
</dbReference>
<dbReference type="PANTHER" id="PTHR10947">
    <property type="entry name" value="PHENYLALANYL-TRNA SYNTHETASE BETA CHAIN AND LEUCINE-RICH REPEAT-CONTAINING PROTEIN 47"/>
    <property type="match status" value="1"/>
</dbReference>
<comment type="similarity">
    <text evidence="2 15">Belongs to the phenylalanyl-tRNA synthetase beta subunit family. Type 1 subfamily.</text>
</comment>
<proteinExistence type="inferred from homology"/>
<feature type="domain" description="B5" evidence="19">
    <location>
        <begin position="401"/>
        <end position="476"/>
    </location>
</feature>
<dbReference type="InterPro" id="IPR005147">
    <property type="entry name" value="tRNA_synthase_B5-dom"/>
</dbReference>
<dbReference type="EMBL" id="FNXF01000020">
    <property type="protein sequence ID" value="SEI10844.1"/>
    <property type="molecule type" value="Genomic_DNA"/>
</dbReference>
<dbReference type="InterPro" id="IPR045060">
    <property type="entry name" value="Phe-tRNA-ligase_IIc_bsu"/>
</dbReference>
<feature type="domain" description="FDX-ACB" evidence="18">
    <location>
        <begin position="701"/>
        <end position="794"/>
    </location>
</feature>
<evidence type="ECO:0000256" key="10">
    <source>
        <dbReference type="ARBA" id="ARBA00022842"/>
    </source>
</evidence>
<dbReference type="Gene3D" id="3.50.40.10">
    <property type="entry name" value="Phenylalanyl-trna Synthetase, Chain B, domain 3"/>
    <property type="match status" value="1"/>
</dbReference>
<organism evidence="20 21">
    <name type="scientific">Rheinheimera pacifica</name>
    <dbReference type="NCBI Taxonomy" id="173990"/>
    <lineage>
        <taxon>Bacteria</taxon>
        <taxon>Pseudomonadati</taxon>
        <taxon>Pseudomonadota</taxon>
        <taxon>Gammaproteobacteria</taxon>
        <taxon>Chromatiales</taxon>
        <taxon>Chromatiaceae</taxon>
        <taxon>Rheinheimera</taxon>
    </lineage>
</organism>
<keyword evidence="9 15" id="KW-0067">ATP-binding</keyword>
<gene>
    <name evidence="15" type="primary">pheT</name>
    <name evidence="20" type="ORF">SAMN05660691_03742</name>
</gene>
<dbReference type="STRING" id="173990.SAMN05660691_03742"/>
<evidence type="ECO:0000256" key="9">
    <source>
        <dbReference type="ARBA" id="ARBA00022840"/>
    </source>
</evidence>
<keyword evidence="7 15" id="KW-0479">Metal-binding</keyword>
<feature type="domain" description="TRNA-binding" evidence="17">
    <location>
        <begin position="39"/>
        <end position="148"/>
    </location>
</feature>
<feature type="binding site" evidence="15">
    <location>
        <position position="464"/>
    </location>
    <ligand>
        <name>Mg(2+)</name>
        <dbReference type="ChEBI" id="CHEBI:18420"/>
        <note>shared with alpha subunit</note>
    </ligand>
</feature>
<keyword evidence="6 15" id="KW-0436">Ligase</keyword>
<keyword evidence="21" id="KW-1185">Reference proteome</keyword>
<comment type="catalytic activity">
    <reaction evidence="14 15">
        <text>tRNA(Phe) + L-phenylalanine + ATP = L-phenylalanyl-tRNA(Phe) + AMP + diphosphate + H(+)</text>
        <dbReference type="Rhea" id="RHEA:19413"/>
        <dbReference type="Rhea" id="RHEA-COMP:9668"/>
        <dbReference type="Rhea" id="RHEA-COMP:9699"/>
        <dbReference type="ChEBI" id="CHEBI:15378"/>
        <dbReference type="ChEBI" id="CHEBI:30616"/>
        <dbReference type="ChEBI" id="CHEBI:33019"/>
        <dbReference type="ChEBI" id="CHEBI:58095"/>
        <dbReference type="ChEBI" id="CHEBI:78442"/>
        <dbReference type="ChEBI" id="CHEBI:78531"/>
        <dbReference type="ChEBI" id="CHEBI:456215"/>
        <dbReference type="EC" id="6.1.1.20"/>
    </reaction>
</comment>
<dbReference type="SUPFAM" id="SSF46955">
    <property type="entry name" value="Putative DNA-binding domain"/>
    <property type="match status" value="1"/>
</dbReference>
<dbReference type="SUPFAM" id="SSF50249">
    <property type="entry name" value="Nucleic acid-binding proteins"/>
    <property type="match status" value="1"/>
</dbReference>
<reference evidence="21" key="1">
    <citation type="submission" date="2016-10" db="EMBL/GenBank/DDBJ databases">
        <authorList>
            <person name="Varghese N."/>
            <person name="Submissions S."/>
        </authorList>
    </citation>
    <scope>NUCLEOTIDE SEQUENCE [LARGE SCALE GENOMIC DNA]</scope>
    <source>
        <strain evidence="21">DSM 17616</strain>
    </source>
</reference>
<evidence type="ECO:0000259" key="17">
    <source>
        <dbReference type="PROSITE" id="PS50886"/>
    </source>
</evidence>
<dbReference type="GO" id="GO:0006432">
    <property type="term" value="P:phenylalanyl-tRNA aminoacylation"/>
    <property type="evidence" value="ECO:0007669"/>
    <property type="project" value="UniProtKB-UniRule"/>
</dbReference>
<keyword evidence="12 15" id="KW-0648">Protein biosynthesis</keyword>
<evidence type="ECO:0000256" key="11">
    <source>
        <dbReference type="ARBA" id="ARBA00022884"/>
    </source>
</evidence>
<dbReference type="GO" id="GO:0005524">
    <property type="term" value="F:ATP binding"/>
    <property type="evidence" value="ECO:0007669"/>
    <property type="project" value="UniProtKB-UniRule"/>
</dbReference>
<dbReference type="Gene3D" id="3.30.930.10">
    <property type="entry name" value="Bira Bifunctional Protein, Domain 2"/>
    <property type="match status" value="1"/>
</dbReference>
<evidence type="ECO:0000256" key="8">
    <source>
        <dbReference type="ARBA" id="ARBA00022741"/>
    </source>
</evidence>
<keyword evidence="13 15" id="KW-0030">Aminoacyl-tRNA synthetase</keyword>
<dbReference type="InterPro" id="IPR009061">
    <property type="entry name" value="DNA-bd_dom_put_sf"/>
</dbReference>